<evidence type="ECO:0000256" key="2">
    <source>
        <dbReference type="ARBA" id="ARBA00012409"/>
    </source>
</evidence>
<dbReference type="PROSITE" id="PS00108">
    <property type="entry name" value="PROTEIN_KINASE_ST"/>
    <property type="match status" value="1"/>
</dbReference>
<proteinExistence type="inferred from homology"/>
<keyword evidence="4 17" id="KW-0723">Serine/threonine-protein kinase</keyword>
<evidence type="ECO:0000256" key="6">
    <source>
        <dbReference type="ARBA" id="ARBA00022741"/>
    </source>
</evidence>
<comment type="subunit">
    <text evidence="9">May form a complex composed of at least the catalytic subunit CRK2 and a cyclin.</text>
</comment>
<dbReference type="OMA" id="EPSHEFQ"/>
<evidence type="ECO:0000256" key="4">
    <source>
        <dbReference type="ARBA" id="ARBA00022527"/>
    </source>
</evidence>
<dbReference type="PANTHER" id="PTHR24056:SF546">
    <property type="entry name" value="CYCLIN-DEPENDENT KINASE 12"/>
    <property type="match status" value="1"/>
</dbReference>
<reference evidence="20 21" key="1">
    <citation type="submission" date="2014-11" db="EMBL/GenBank/DDBJ databases">
        <authorList>
            <person name="Zhu J."/>
            <person name="Qi W."/>
            <person name="Song R."/>
        </authorList>
    </citation>
    <scope>NUCLEOTIDE SEQUENCE [LARGE SCALE GENOMIC DNA]</scope>
</reference>
<evidence type="ECO:0000313" key="21">
    <source>
        <dbReference type="Proteomes" id="UP000041254"/>
    </source>
</evidence>
<dbReference type="InterPro" id="IPR011009">
    <property type="entry name" value="Kinase-like_dom_sf"/>
</dbReference>
<organism evidence="20 21">
    <name type="scientific">Vitrella brassicaformis (strain CCMP3155)</name>
    <dbReference type="NCBI Taxonomy" id="1169540"/>
    <lineage>
        <taxon>Eukaryota</taxon>
        <taxon>Sar</taxon>
        <taxon>Alveolata</taxon>
        <taxon>Colpodellida</taxon>
        <taxon>Vitrellaceae</taxon>
        <taxon>Vitrella</taxon>
    </lineage>
</organism>
<evidence type="ECO:0000256" key="3">
    <source>
        <dbReference type="ARBA" id="ARBA00012425"/>
    </source>
</evidence>
<evidence type="ECO:0000256" key="7">
    <source>
        <dbReference type="ARBA" id="ARBA00022777"/>
    </source>
</evidence>
<evidence type="ECO:0000256" key="8">
    <source>
        <dbReference type="ARBA" id="ARBA00022840"/>
    </source>
</evidence>
<dbReference type="EMBL" id="CDMY01000631">
    <property type="protein sequence ID" value="CEM27191.1"/>
    <property type="molecule type" value="Genomic_DNA"/>
</dbReference>
<comment type="catalytic activity">
    <reaction evidence="14">
        <text>L-seryl-[protein] + ATP = O-phospho-L-seryl-[protein] + ADP + H(+)</text>
        <dbReference type="Rhea" id="RHEA:17989"/>
        <dbReference type="Rhea" id="RHEA-COMP:9863"/>
        <dbReference type="Rhea" id="RHEA-COMP:11604"/>
        <dbReference type="ChEBI" id="CHEBI:15378"/>
        <dbReference type="ChEBI" id="CHEBI:29999"/>
        <dbReference type="ChEBI" id="CHEBI:30616"/>
        <dbReference type="ChEBI" id="CHEBI:83421"/>
        <dbReference type="ChEBI" id="CHEBI:456216"/>
        <dbReference type="EC" id="2.7.11.22"/>
    </reaction>
</comment>
<dbReference type="Pfam" id="PF00069">
    <property type="entry name" value="Pkinase"/>
    <property type="match status" value="2"/>
</dbReference>
<dbReference type="FunFam" id="1.10.510.10:FF:000415">
    <property type="entry name" value="CMGC/CDK/CRK7 protein kinase, variant"/>
    <property type="match status" value="1"/>
</dbReference>
<dbReference type="PROSITE" id="PS00107">
    <property type="entry name" value="PROTEIN_KINASE_ATP"/>
    <property type="match status" value="1"/>
</dbReference>
<dbReference type="PhylomeDB" id="A0A0G4GDE4"/>
<dbReference type="InterPro" id="IPR050108">
    <property type="entry name" value="CDK"/>
</dbReference>
<dbReference type="Gene3D" id="1.10.510.10">
    <property type="entry name" value="Transferase(Phosphotransferase) domain 1"/>
    <property type="match status" value="1"/>
</dbReference>
<dbReference type="EC" id="2.7.11.22" evidence="3"/>
<comment type="similarity">
    <text evidence="1">Belongs to the protein kinase superfamily. CMGC Ser/Thr protein kinase family. CDC2/CDKX subfamily.</text>
</comment>
<feature type="domain" description="Protein kinase" evidence="19">
    <location>
        <begin position="11"/>
        <end position="349"/>
    </location>
</feature>
<feature type="region of interest" description="Disordered" evidence="18">
    <location>
        <begin position="372"/>
        <end position="413"/>
    </location>
</feature>
<dbReference type="Proteomes" id="UP000041254">
    <property type="component" value="Unassembled WGS sequence"/>
</dbReference>
<dbReference type="PANTHER" id="PTHR24056">
    <property type="entry name" value="CELL DIVISION PROTEIN KINASE"/>
    <property type="match status" value="1"/>
</dbReference>
<evidence type="ECO:0000256" key="17">
    <source>
        <dbReference type="RuleBase" id="RU000304"/>
    </source>
</evidence>
<feature type="binding site" evidence="16">
    <location>
        <position position="40"/>
    </location>
    <ligand>
        <name>ATP</name>
        <dbReference type="ChEBI" id="CHEBI:30616"/>
    </ligand>
</feature>
<comment type="catalytic activity">
    <reaction evidence="13">
        <text>L-threonyl-[protein] + ATP = O-phospho-L-threonyl-[protein] + ADP + H(+)</text>
        <dbReference type="Rhea" id="RHEA:46608"/>
        <dbReference type="Rhea" id="RHEA-COMP:11060"/>
        <dbReference type="Rhea" id="RHEA-COMP:11605"/>
        <dbReference type="ChEBI" id="CHEBI:15378"/>
        <dbReference type="ChEBI" id="CHEBI:30013"/>
        <dbReference type="ChEBI" id="CHEBI:30616"/>
        <dbReference type="ChEBI" id="CHEBI:61977"/>
        <dbReference type="ChEBI" id="CHEBI:456216"/>
        <dbReference type="EC" id="2.7.11.22"/>
    </reaction>
</comment>
<dbReference type="SMART" id="SM00220">
    <property type="entry name" value="S_TKc"/>
    <property type="match status" value="1"/>
</dbReference>
<accession>A0A0G4GDE4</accession>
<evidence type="ECO:0000256" key="5">
    <source>
        <dbReference type="ARBA" id="ARBA00022679"/>
    </source>
</evidence>
<dbReference type="GO" id="GO:0000307">
    <property type="term" value="C:cyclin-dependent protein kinase holoenzyme complex"/>
    <property type="evidence" value="ECO:0007669"/>
    <property type="project" value="TreeGrafter"/>
</dbReference>
<dbReference type="AlphaFoldDB" id="A0A0G4GDE4"/>
<feature type="region of interest" description="Disordered" evidence="18">
    <location>
        <begin position="95"/>
        <end position="129"/>
    </location>
</feature>
<evidence type="ECO:0000259" key="19">
    <source>
        <dbReference type="PROSITE" id="PS50011"/>
    </source>
</evidence>
<evidence type="ECO:0000256" key="12">
    <source>
        <dbReference type="ARBA" id="ARBA00042858"/>
    </source>
</evidence>
<evidence type="ECO:0000256" key="1">
    <source>
        <dbReference type="ARBA" id="ARBA00006485"/>
    </source>
</evidence>
<dbReference type="VEuPathDB" id="CryptoDB:Vbra_6206"/>
<dbReference type="InParanoid" id="A0A0G4GDE4"/>
<keyword evidence="21" id="KW-1185">Reference proteome</keyword>
<dbReference type="InterPro" id="IPR008271">
    <property type="entry name" value="Ser/Thr_kinase_AS"/>
</dbReference>
<dbReference type="OrthoDB" id="1732493at2759"/>
<gene>
    <name evidence="20" type="ORF">Vbra_6206</name>
</gene>
<keyword evidence="7" id="KW-0418">Kinase</keyword>
<keyword evidence="8 16" id="KW-0067">ATP-binding</keyword>
<dbReference type="FunFam" id="3.30.200.20:FF:000124">
    <property type="entry name" value="Cyclin-dependent kinase 4"/>
    <property type="match status" value="1"/>
</dbReference>
<sequence>MALLPQSIDDYEKLEMVGKGTYGTVHKAREKKTGQLVALKRINMRNMKEGFPITAIREIKLLRRLRHRNVIAFLGILTPTPAPAADAFDCSTADVAQDSNQGDSKGGDPPAGQPPPPPPDSAIADPASGPDEHSPAIYMVFDYMYHDLLGLSEWRHGKFDLCEIKCLMRQLLEGLQHCHQHHIIHRDIKSSNLLLTKEGELKLGDFGLARLHVKSSQQAHYTNRVITLWYRPPELLLGSVKYGTAVDIWSAGCILAELMTGKPLFNGESEKHMLEMIFRLCGGPDSTTWSEAVRLPEWEKHRPARHFPRTIRSRFRDWDETGVDLLDKMLTLDPECRVTASAALEHPFFTHSTPLPCQPSDIKLPDRSCHEMGVVGSKRPHPPDAPQQQQQEPPRIPSDPSQPLLPLPGHISAPHHHALLAALDIKQEKGSKRHKPHE</sequence>
<evidence type="ECO:0000256" key="9">
    <source>
        <dbReference type="ARBA" id="ARBA00038543"/>
    </source>
</evidence>
<evidence type="ECO:0000256" key="13">
    <source>
        <dbReference type="ARBA" id="ARBA00047811"/>
    </source>
</evidence>
<dbReference type="Gene3D" id="3.30.200.20">
    <property type="entry name" value="Phosphorylase Kinase, domain 1"/>
    <property type="match status" value="1"/>
</dbReference>
<dbReference type="GO" id="GO:0004693">
    <property type="term" value="F:cyclin-dependent protein serine/threonine kinase activity"/>
    <property type="evidence" value="ECO:0007669"/>
    <property type="project" value="UniProtKB-EC"/>
</dbReference>
<keyword evidence="5" id="KW-0808">Transferase</keyword>
<evidence type="ECO:0000256" key="15">
    <source>
        <dbReference type="ARBA" id="ARBA00049280"/>
    </source>
</evidence>
<evidence type="ECO:0000256" key="18">
    <source>
        <dbReference type="SAM" id="MobiDB-lite"/>
    </source>
</evidence>
<dbReference type="InterPro" id="IPR000719">
    <property type="entry name" value="Prot_kinase_dom"/>
</dbReference>
<protein>
    <recommendedName>
        <fullName evidence="10">Cyclin-dependent kinase 2 homolog</fullName>
        <ecNumber evidence="3">2.7.11.22</ecNumber>
        <ecNumber evidence="2">2.7.11.23</ecNumber>
    </recommendedName>
    <alternativeName>
        <fullName evidence="11">Cell division control protein 2 homolog</fullName>
    </alternativeName>
    <alternativeName>
        <fullName evidence="12">cdc2-related kinase 2</fullName>
    </alternativeName>
</protein>
<comment type="catalytic activity">
    <reaction evidence="15">
        <text>[DNA-directed RNA polymerase] + ATP = phospho-[DNA-directed RNA polymerase] + ADP + H(+)</text>
        <dbReference type="Rhea" id="RHEA:10216"/>
        <dbReference type="Rhea" id="RHEA-COMP:11321"/>
        <dbReference type="Rhea" id="RHEA-COMP:11322"/>
        <dbReference type="ChEBI" id="CHEBI:15378"/>
        <dbReference type="ChEBI" id="CHEBI:30616"/>
        <dbReference type="ChEBI" id="CHEBI:43176"/>
        <dbReference type="ChEBI" id="CHEBI:68546"/>
        <dbReference type="ChEBI" id="CHEBI:456216"/>
        <dbReference type="EC" id="2.7.11.23"/>
    </reaction>
</comment>
<evidence type="ECO:0000256" key="14">
    <source>
        <dbReference type="ARBA" id="ARBA00048367"/>
    </source>
</evidence>
<dbReference type="SUPFAM" id="SSF56112">
    <property type="entry name" value="Protein kinase-like (PK-like)"/>
    <property type="match status" value="1"/>
</dbReference>
<evidence type="ECO:0000256" key="16">
    <source>
        <dbReference type="PROSITE-ProRule" id="PRU10141"/>
    </source>
</evidence>
<dbReference type="STRING" id="1169540.A0A0G4GDE4"/>
<dbReference type="GO" id="GO:0005634">
    <property type="term" value="C:nucleus"/>
    <property type="evidence" value="ECO:0007669"/>
    <property type="project" value="TreeGrafter"/>
</dbReference>
<dbReference type="GO" id="GO:0008353">
    <property type="term" value="F:RNA polymerase II CTD heptapeptide repeat kinase activity"/>
    <property type="evidence" value="ECO:0007669"/>
    <property type="project" value="UniProtKB-EC"/>
</dbReference>
<name>A0A0G4GDE4_VITBC</name>
<feature type="compositionally biased region" description="Pro residues" evidence="18">
    <location>
        <begin position="111"/>
        <end position="120"/>
    </location>
</feature>
<dbReference type="InterPro" id="IPR017441">
    <property type="entry name" value="Protein_kinase_ATP_BS"/>
</dbReference>
<evidence type="ECO:0000256" key="10">
    <source>
        <dbReference type="ARBA" id="ARBA00039612"/>
    </source>
</evidence>
<keyword evidence="6 16" id="KW-0547">Nucleotide-binding</keyword>
<evidence type="ECO:0000313" key="20">
    <source>
        <dbReference type="EMBL" id="CEM27191.1"/>
    </source>
</evidence>
<dbReference type="GO" id="GO:0005524">
    <property type="term" value="F:ATP binding"/>
    <property type="evidence" value="ECO:0007669"/>
    <property type="project" value="UniProtKB-UniRule"/>
</dbReference>
<dbReference type="GO" id="GO:0032968">
    <property type="term" value="P:positive regulation of transcription elongation by RNA polymerase II"/>
    <property type="evidence" value="ECO:0007669"/>
    <property type="project" value="TreeGrafter"/>
</dbReference>
<evidence type="ECO:0000256" key="11">
    <source>
        <dbReference type="ARBA" id="ARBA00041902"/>
    </source>
</evidence>
<dbReference type="EC" id="2.7.11.23" evidence="2"/>
<dbReference type="PROSITE" id="PS50011">
    <property type="entry name" value="PROTEIN_KINASE_DOM"/>
    <property type="match status" value="1"/>
</dbReference>